<evidence type="ECO:0000313" key="2">
    <source>
        <dbReference type="Proteomes" id="UP000002112"/>
    </source>
</evidence>
<reference evidence="1 2" key="1">
    <citation type="journal article" date="2008" name="Biochem. Biophys. Res. Commun.">
        <title>A novel thermophilic lysozyme from bacteriophage phiIN93.</title>
        <authorList>
            <person name="Matsushita I."/>
            <person name="Yanase H."/>
        </authorList>
    </citation>
    <scope>NUCLEOTIDE SEQUENCE [LARGE SCALE GENOMIC DNA]</scope>
</reference>
<dbReference type="Proteomes" id="UP000002112">
    <property type="component" value="Segment"/>
</dbReference>
<name>Q859R7_9VIRU</name>
<proteinExistence type="predicted"/>
<evidence type="ECO:0000313" key="1">
    <source>
        <dbReference type="EMBL" id="BAC55304.1"/>
    </source>
</evidence>
<dbReference type="GeneID" id="956197"/>
<dbReference type="KEGG" id="vg:956197"/>
<protein>
    <submittedName>
        <fullName evidence="1">Uncharacterized protein</fullName>
    </submittedName>
</protein>
<dbReference type="EMBL" id="AB063393">
    <property type="protein sequence ID" value="BAC55304.1"/>
    <property type="molecule type" value="Genomic_DNA"/>
</dbReference>
<accession>Q859R7</accession>
<sequence>MNTEFAKAVFHVRLLAHLKSGEVEDLGLFTFERPVEEYDILNEAAALQILKGLPEVGYKVEDGLLEVAGSVIPLSDLRRLEAHIVAKAKVP</sequence>
<dbReference type="RefSeq" id="NP_777342.1">
    <property type="nucleotide sequence ID" value="NC_004462.2"/>
</dbReference>
<organism evidence="1 2">
    <name type="scientific">Thermus virus IN93</name>
    <dbReference type="NCBI Taxonomy" id="1714273"/>
    <lineage>
        <taxon>Viruses</taxon>
        <taxon>Singelaviria</taxon>
        <taxon>Helvetiavirae</taxon>
        <taxon>Dividoviricota</taxon>
        <taxon>Laserviricetes</taxon>
        <taxon>Halopanivirales</taxon>
        <taxon>Matsushitaviridae</taxon>
        <taxon>Hukuchivirus</taxon>
        <taxon>Hukuchivirus IN93</taxon>
    </lineage>
</organism>
<keyword evidence="2" id="KW-1185">Reference proteome</keyword>